<evidence type="ECO:0000313" key="1">
    <source>
        <dbReference type="EMBL" id="VDD35486.1"/>
    </source>
</evidence>
<sequence length="76" mass="8599">MADNLIGRCEGLPCVETMSVNCTSLTENIYILKGRKALLQLNEEKSIVLYEGCLLMIHGRVEEKHESGQCFEIRAR</sequence>
<dbReference type="AlphaFoldDB" id="A0A3P6ED20"/>
<organism evidence="1">
    <name type="scientific">Brassica oleracea</name>
    <name type="common">Wild cabbage</name>
    <dbReference type="NCBI Taxonomy" id="3712"/>
    <lineage>
        <taxon>Eukaryota</taxon>
        <taxon>Viridiplantae</taxon>
        <taxon>Streptophyta</taxon>
        <taxon>Embryophyta</taxon>
        <taxon>Tracheophyta</taxon>
        <taxon>Spermatophyta</taxon>
        <taxon>Magnoliopsida</taxon>
        <taxon>eudicotyledons</taxon>
        <taxon>Gunneridae</taxon>
        <taxon>Pentapetalae</taxon>
        <taxon>rosids</taxon>
        <taxon>malvids</taxon>
        <taxon>Brassicales</taxon>
        <taxon>Brassicaceae</taxon>
        <taxon>Brassiceae</taxon>
        <taxon>Brassica</taxon>
    </lineage>
</organism>
<accession>A0A3P6ED20</accession>
<dbReference type="EMBL" id="LR031876">
    <property type="protein sequence ID" value="VDD35486.1"/>
    <property type="molecule type" value="Genomic_DNA"/>
</dbReference>
<name>A0A3P6ED20_BRAOL</name>
<gene>
    <name evidence="1" type="ORF">BOLC7T41046H</name>
</gene>
<reference evidence="1" key="1">
    <citation type="submission" date="2018-11" db="EMBL/GenBank/DDBJ databases">
        <authorList>
            <consortium name="Genoscope - CEA"/>
            <person name="William W."/>
        </authorList>
    </citation>
    <scope>NUCLEOTIDE SEQUENCE</scope>
</reference>
<proteinExistence type="predicted"/>
<protein>
    <submittedName>
        <fullName evidence="1">Uncharacterized protein</fullName>
    </submittedName>
</protein>